<organism evidence="10 11">
    <name type="scientific">Eptatretus burgeri</name>
    <name type="common">Inshore hagfish</name>
    <dbReference type="NCBI Taxonomy" id="7764"/>
    <lineage>
        <taxon>Eukaryota</taxon>
        <taxon>Metazoa</taxon>
        <taxon>Chordata</taxon>
        <taxon>Craniata</taxon>
        <taxon>Vertebrata</taxon>
        <taxon>Cyclostomata</taxon>
        <taxon>Myxini</taxon>
        <taxon>Myxiniformes</taxon>
        <taxon>Myxinidae</taxon>
        <taxon>Eptatretinae</taxon>
        <taxon>Eptatretus</taxon>
    </lineage>
</organism>
<keyword evidence="2" id="KW-1003">Cell membrane</keyword>
<evidence type="ECO:0000256" key="4">
    <source>
        <dbReference type="ARBA" id="ARBA00022729"/>
    </source>
</evidence>
<reference evidence="10" key="1">
    <citation type="submission" date="2025-08" db="UniProtKB">
        <authorList>
            <consortium name="Ensembl"/>
        </authorList>
    </citation>
    <scope>IDENTIFICATION</scope>
</reference>
<keyword evidence="5" id="KW-0677">Repeat</keyword>
<keyword evidence="4" id="KW-0732">Signal</keyword>
<keyword evidence="7" id="KW-1015">Disulfide bond</keyword>
<dbReference type="GO" id="GO:0005886">
    <property type="term" value="C:plasma membrane"/>
    <property type="evidence" value="ECO:0007669"/>
    <property type="project" value="UniProtKB-SubCell"/>
</dbReference>
<evidence type="ECO:0000256" key="2">
    <source>
        <dbReference type="ARBA" id="ARBA00022475"/>
    </source>
</evidence>
<evidence type="ECO:0000256" key="6">
    <source>
        <dbReference type="ARBA" id="ARBA00023136"/>
    </source>
</evidence>
<evidence type="ECO:0000313" key="11">
    <source>
        <dbReference type="Proteomes" id="UP000694388"/>
    </source>
</evidence>
<evidence type="ECO:0000256" key="1">
    <source>
        <dbReference type="ARBA" id="ARBA00004236"/>
    </source>
</evidence>
<feature type="transmembrane region" description="Helical" evidence="9">
    <location>
        <begin position="105"/>
        <end position="130"/>
    </location>
</feature>
<keyword evidence="9" id="KW-1133">Transmembrane helix</keyword>
<proteinExistence type="predicted"/>
<evidence type="ECO:0000256" key="3">
    <source>
        <dbReference type="ARBA" id="ARBA00022536"/>
    </source>
</evidence>
<evidence type="ECO:0000313" key="10">
    <source>
        <dbReference type="Ensembl" id="ENSEBUP00000025455.1"/>
    </source>
</evidence>
<evidence type="ECO:0008006" key="12">
    <source>
        <dbReference type="Google" id="ProtNLM"/>
    </source>
</evidence>
<dbReference type="GeneTree" id="ENSGT01050000245493"/>
<keyword evidence="6 9" id="KW-0472">Membrane</keyword>
<dbReference type="Ensembl" id="ENSEBUT00000026031.1">
    <property type="protein sequence ID" value="ENSEBUP00000025455.1"/>
    <property type="gene ID" value="ENSEBUG00000015694.1"/>
</dbReference>
<reference evidence="10" key="2">
    <citation type="submission" date="2025-09" db="UniProtKB">
        <authorList>
            <consortium name="Ensembl"/>
        </authorList>
    </citation>
    <scope>IDENTIFICATION</scope>
</reference>
<keyword evidence="11" id="KW-1185">Reference proteome</keyword>
<evidence type="ECO:0000256" key="7">
    <source>
        <dbReference type="ARBA" id="ARBA00023157"/>
    </source>
</evidence>
<keyword evidence="3" id="KW-0245">EGF-like domain</keyword>
<keyword evidence="8" id="KW-0325">Glycoprotein</keyword>
<accession>A0A8C4R5E1</accession>
<name>A0A8C4R5E1_EPTBU</name>
<evidence type="ECO:0000256" key="5">
    <source>
        <dbReference type="ARBA" id="ARBA00022737"/>
    </source>
</evidence>
<keyword evidence="9" id="KW-0812">Transmembrane</keyword>
<evidence type="ECO:0000256" key="8">
    <source>
        <dbReference type="ARBA" id="ARBA00023180"/>
    </source>
</evidence>
<dbReference type="PANTHER" id="PTHR24037:SF11">
    <property type="entry name" value="MUCIN-2-LIKE"/>
    <property type="match status" value="1"/>
</dbReference>
<dbReference type="Proteomes" id="UP000694388">
    <property type="component" value="Unplaced"/>
</dbReference>
<evidence type="ECO:0000256" key="9">
    <source>
        <dbReference type="SAM" id="Phobius"/>
    </source>
</evidence>
<dbReference type="PANTHER" id="PTHR24037">
    <property type="entry name" value="HEART DEVELOPMENT PROTEIN WITH EGF-LIKE DOMAINS 1"/>
    <property type="match status" value="1"/>
</dbReference>
<sequence>MQSWIALCSNKTLLSQRDRCNFPRGTCISYTPISLCEMDTCDAVTTDCKDLGGLVSCKCKPGYLKFREMDRTCRDCRSGYHLTVLGDCQRCSFGYGGFNCSDAHLLHLVIVAVVCFCLCFLLTILSVRLWRSSRRAVHDRRLIRFSPYPAEVPSENGVCFRPRLANIKCSYNRQLSSFSVSSQEPFGAQDYLNNRTSYTEAYQLSFLSHGPSWINSSCVSDGLGERDYF</sequence>
<protein>
    <recommendedName>
        <fullName evidence="12">EGF-like domain-containing protein</fullName>
    </recommendedName>
</protein>
<dbReference type="AlphaFoldDB" id="A0A8C4R5E1"/>
<comment type="subcellular location">
    <subcellularLocation>
        <location evidence="1">Cell membrane</location>
    </subcellularLocation>
</comment>